<keyword evidence="2 5" id="KW-0812">Transmembrane</keyword>
<dbReference type="InterPro" id="IPR007016">
    <property type="entry name" value="O-antigen_ligase-rel_domated"/>
</dbReference>
<feature type="transmembrane region" description="Helical" evidence="5">
    <location>
        <begin position="180"/>
        <end position="200"/>
    </location>
</feature>
<evidence type="ECO:0000256" key="2">
    <source>
        <dbReference type="ARBA" id="ARBA00022692"/>
    </source>
</evidence>
<feature type="transmembrane region" description="Helical" evidence="5">
    <location>
        <begin position="389"/>
        <end position="409"/>
    </location>
</feature>
<dbReference type="Proteomes" id="UP000294194">
    <property type="component" value="Unassembled WGS sequence"/>
</dbReference>
<reference evidence="8" key="1">
    <citation type="submission" date="2019-02" db="EMBL/GenBank/DDBJ databases">
        <title>Glaciihabitans arcticus sp. nov., a psychrotolerant bacterium isolated from polar soil.</title>
        <authorList>
            <person name="Dahal R.H."/>
        </authorList>
    </citation>
    <scope>NUCLEOTIDE SEQUENCE [LARGE SCALE GENOMIC DNA]</scope>
    <source>
        <strain evidence="8">RP-3-7</strain>
    </source>
</reference>
<feature type="domain" description="O-antigen ligase-related" evidence="6">
    <location>
        <begin position="215"/>
        <end position="360"/>
    </location>
</feature>
<protein>
    <submittedName>
        <fullName evidence="7">O-antigen ligase family protein</fullName>
    </submittedName>
</protein>
<gene>
    <name evidence="7" type="ORF">EYE40_00365</name>
</gene>
<dbReference type="RefSeq" id="WP_130980083.1">
    <property type="nucleotide sequence ID" value="NZ_SISG01000001.1"/>
</dbReference>
<organism evidence="7 8">
    <name type="scientific">Glaciihabitans arcticus</name>
    <dbReference type="NCBI Taxonomy" id="2668039"/>
    <lineage>
        <taxon>Bacteria</taxon>
        <taxon>Bacillati</taxon>
        <taxon>Actinomycetota</taxon>
        <taxon>Actinomycetes</taxon>
        <taxon>Micrococcales</taxon>
        <taxon>Microbacteriaceae</taxon>
        <taxon>Glaciihabitans</taxon>
    </lineage>
</organism>
<evidence type="ECO:0000256" key="1">
    <source>
        <dbReference type="ARBA" id="ARBA00004141"/>
    </source>
</evidence>
<dbReference type="EMBL" id="SISG01000001">
    <property type="protein sequence ID" value="TBN55972.1"/>
    <property type="molecule type" value="Genomic_DNA"/>
</dbReference>
<feature type="transmembrane region" description="Helical" evidence="5">
    <location>
        <begin position="258"/>
        <end position="278"/>
    </location>
</feature>
<evidence type="ECO:0000313" key="7">
    <source>
        <dbReference type="EMBL" id="TBN55972.1"/>
    </source>
</evidence>
<keyword evidence="4 5" id="KW-0472">Membrane</keyword>
<feature type="transmembrane region" description="Helical" evidence="5">
    <location>
        <begin position="33"/>
        <end position="52"/>
    </location>
</feature>
<dbReference type="GO" id="GO:0016874">
    <property type="term" value="F:ligase activity"/>
    <property type="evidence" value="ECO:0007669"/>
    <property type="project" value="UniProtKB-KW"/>
</dbReference>
<keyword evidence="3 5" id="KW-1133">Transmembrane helix</keyword>
<accession>A0A4Q9GMH6</accession>
<dbReference type="AlphaFoldDB" id="A0A4Q9GMH6"/>
<feature type="transmembrane region" description="Helical" evidence="5">
    <location>
        <begin position="231"/>
        <end position="251"/>
    </location>
</feature>
<dbReference type="PANTHER" id="PTHR37422">
    <property type="entry name" value="TEICHURONIC ACID BIOSYNTHESIS PROTEIN TUAE"/>
    <property type="match status" value="1"/>
</dbReference>
<dbReference type="GO" id="GO:0016020">
    <property type="term" value="C:membrane"/>
    <property type="evidence" value="ECO:0007669"/>
    <property type="project" value="UniProtKB-SubCell"/>
</dbReference>
<feature type="transmembrane region" description="Helical" evidence="5">
    <location>
        <begin position="89"/>
        <end position="108"/>
    </location>
</feature>
<comment type="caution">
    <text evidence="7">The sequence shown here is derived from an EMBL/GenBank/DDBJ whole genome shotgun (WGS) entry which is preliminary data.</text>
</comment>
<evidence type="ECO:0000256" key="4">
    <source>
        <dbReference type="ARBA" id="ARBA00023136"/>
    </source>
</evidence>
<evidence type="ECO:0000313" key="8">
    <source>
        <dbReference type="Proteomes" id="UP000294194"/>
    </source>
</evidence>
<evidence type="ECO:0000256" key="3">
    <source>
        <dbReference type="ARBA" id="ARBA00022989"/>
    </source>
</evidence>
<keyword evidence="8" id="KW-1185">Reference proteome</keyword>
<evidence type="ECO:0000259" key="6">
    <source>
        <dbReference type="Pfam" id="PF04932"/>
    </source>
</evidence>
<dbReference type="InterPro" id="IPR051533">
    <property type="entry name" value="WaaL-like"/>
</dbReference>
<name>A0A4Q9GMH6_9MICO</name>
<proteinExistence type="predicted"/>
<keyword evidence="7" id="KW-0436">Ligase</keyword>
<dbReference type="PANTHER" id="PTHR37422:SF13">
    <property type="entry name" value="LIPOPOLYSACCHARIDE BIOSYNTHESIS PROTEIN PA4999-RELATED"/>
    <property type="match status" value="1"/>
</dbReference>
<feature type="transmembrane region" description="Helical" evidence="5">
    <location>
        <begin position="64"/>
        <end position="83"/>
    </location>
</feature>
<feature type="transmembrane region" description="Helical" evidence="5">
    <location>
        <begin position="348"/>
        <end position="369"/>
    </location>
</feature>
<sequence>MKLLDERRFRLGYAIVSLFTVLAGDAVRYSVGWWGFGAAAIAITVVSVLLLWRHRDRWSIGGLPFLLLAFLAFATASIVWSYYPGATALGTLVTWMTAAVGLGIAVSLDWPGILRALGWAIRTILVSSILFELWVSIFVGKPIFPLVPAPGMDYSTLDEVPDLYYWSRNLLLAGDKIQGIVGNSALLGFVALLGLIVFGIQLVSASVSKPLGIASLSLATLTVLLTRSATITVAIVVLAAVVVAVVLLRLARTGQHRGFGYAGLLTVVVSGILTALTFRSSLLGLLGKDDTLTDRTSIWADVIDLAQQRPVLGWGWVSFWIPWVSPFDTLHTAHGVRQLHAHNAWLDLWLQLGIVGAVIVALVVLAALVRSWVFATNRMTPGAAGPARFTALSFLPLLLLTALVVQTFAESRLLVEYGIVLLVIAAVKTHHVAAEQPDPALVVKRALSGRAAFV</sequence>
<dbReference type="Pfam" id="PF04932">
    <property type="entry name" value="Wzy_C"/>
    <property type="match status" value="1"/>
</dbReference>
<evidence type="ECO:0000256" key="5">
    <source>
        <dbReference type="SAM" id="Phobius"/>
    </source>
</evidence>
<comment type="subcellular location">
    <subcellularLocation>
        <location evidence="1">Membrane</location>
        <topology evidence="1">Multi-pass membrane protein</topology>
    </subcellularLocation>
</comment>